<feature type="domain" description="Fido" evidence="8">
    <location>
        <begin position="54"/>
        <end position="192"/>
    </location>
</feature>
<evidence type="ECO:0000256" key="6">
    <source>
        <dbReference type="ARBA" id="ARBA00047939"/>
    </source>
</evidence>
<evidence type="ECO:0000259" key="8">
    <source>
        <dbReference type="PROSITE" id="PS51459"/>
    </source>
</evidence>
<accession>A0ABX1TNN9</accession>
<reference evidence="9 10" key="1">
    <citation type="submission" date="2019-03" db="EMBL/GenBank/DDBJ databases">
        <title>Metabolic reconstructions from genomes of highly enriched 'Candidatus Accumulibacter' and 'Candidatus Competibacter' bioreactor populations.</title>
        <authorList>
            <person name="Annavajhala M.K."/>
            <person name="Welles L."/>
            <person name="Abbas B."/>
            <person name="Sorokin D."/>
            <person name="Park H."/>
            <person name="Van Loosdrecht M."/>
            <person name="Chandran K."/>
        </authorList>
    </citation>
    <scope>NUCLEOTIDE SEQUENCE [LARGE SCALE GENOMIC DNA]</scope>
    <source>
        <strain evidence="9 10">SBR_G</strain>
    </source>
</reference>
<dbReference type="PANTHER" id="PTHR39560">
    <property type="entry name" value="PROTEIN ADENYLYLTRANSFERASE FIC-RELATED"/>
    <property type="match status" value="1"/>
</dbReference>
<keyword evidence="2" id="KW-0548">Nucleotidyltransferase</keyword>
<dbReference type="Proteomes" id="UP000760480">
    <property type="component" value="Unassembled WGS sequence"/>
</dbReference>
<dbReference type="EC" id="2.7.7.108" evidence="5"/>
<comment type="catalytic activity">
    <reaction evidence="6">
        <text>L-threonyl-[protein] + ATP = 3-O-(5'-adenylyl)-L-threonyl-[protein] + diphosphate</text>
        <dbReference type="Rhea" id="RHEA:54292"/>
        <dbReference type="Rhea" id="RHEA-COMP:11060"/>
        <dbReference type="Rhea" id="RHEA-COMP:13847"/>
        <dbReference type="ChEBI" id="CHEBI:30013"/>
        <dbReference type="ChEBI" id="CHEBI:30616"/>
        <dbReference type="ChEBI" id="CHEBI:33019"/>
        <dbReference type="ChEBI" id="CHEBI:138113"/>
        <dbReference type="EC" id="2.7.7.108"/>
    </reaction>
</comment>
<dbReference type="Pfam" id="PF02661">
    <property type="entry name" value="Fic"/>
    <property type="match status" value="1"/>
</dbReference>
<dbReference type="InterPro" id="IPR003812">
    <property type="entry name" value="Fido"/>
</dbReference>
<keyword evidence="3" id="KW-0547">Nucleotide-binding</keyword>
<evidence type="ECO:0000256" key="5">
    <source>
        <dbReference type="ARBA" id="ARBA00034531"/>
    </source>
</evidence>
<evidence type="ECO:0000256" key="1">
    <source>
        <dbReference type="ARBA" id="ARBA00022679"/>
    </source>
</evidence>
<sequence>MAKYEGQDHYLDPETGVLRNRLGITDESELEKAEASFVAWRSYELSQKPIAGHFDLAHLQAIHRHLFGDVYDWAGEIRTIDLSKGNSYFANHARIVGAASPIFEKLAKEQSLKGLDTAAFSERAAYYLGEINALHPFREGNGRAQREFVNHLARANGYGIDWTSMSPEAMTQASIEAFHRGDTAKFAAFIRENIRRLSTSGQ</sequence>
<keyword evidence="1" id="KW-0808">Transferase</keyword>
<evidence type="ECO:0000313" key="9">
    <source>
        <dbReference type="EMBL" id="NMQ21022.1"/>
    </source>
</evidence>
<dbReference type="InterPro" id="IPR036597">
    <property type="entry name" value="Fido-like_dom_sf"/>
</dbReference>
<evidence type="ECO:0000256" key="2">
    <source>
        <dbReference type="ARBA" id="ARBA00022695"/>
    </source>
</evidence>
<dbReference type="SUPFAM" id="SSF140931">
    <property type="entry name" value="Fic-like"/>
    <property type="match status" value="1"/>
</dbReference>
<dbReference type="Gene3D" id="1.10.3290.10">
    <property type="entry name" value="Fido-like domain"/>
    <property type="match status" value="1"/>
</dbReference>
<gene>
    <name evidence="9" type="ORF">E4P82_18600</name>
</gene>
<dbReference type="PROSITE" id="PS51459">
    <property type="entry name" value="FIDO"/>
    <property type="match status" value="1"/>
</dbReference>
<comment type="caution">
    <text evidence="9">The sequence shown here is derived from an EMBL/GenBank/DDBJ whole genome shotgun (WGS) entry which is preliminary data.</text>
</comment>
<organism evidence="9 10">
    <name type="scientific">Candidatus Competibacter phosphatis</name>
    <dbReference type="NCBI Taxonomy" id="221280"/>
    <lineage>
        <taxon>Bacteria</taxon>
        <taxon>Pseudomonadati</taxon>
        <taxon>Pseudomonadota</taxon>
        <taxon>Gammaproteobacteria</taxon>
        <taxon>Candidatus Competibacteraceae</taxon>
        <taxon>Candidatus Competibacter</taxon>
    </lineage>
</organism>
<evidence type="ECO:0000256" key="7">
    <source>
        <dbReference type="ARBA" id="ARBA00048696"/>
    </source>
</evidence>
<dbReference type="PANTHER" id="PTHR39560:SF1">
    <property type="entry name" value="PROTEIN ADENYLYLTRANSFERASE FIC-RELATED"/>
    <property type="match status" value="1"/>
</dbReference>
<keyword evidence="4" id="KW-0067">ATP-binding</keyword>
<proteinExistence type="predicted"/>
<keyword evidence="10" id="KW-1185">Reference proteome</keyword>
<name>A0ABX1TNN9_9GAMM</name>
<evidence type="ECO:0000313" key="10">
    <source>
        <dbReference type="Proteomes" id="UP000760480"/>
    </source>
</evidence>
<dbReference type="RefSeq" id="WP_169250289.1">
    <property type="nucleotide sequence ID" value="NZ_SPMZ01000074.1"/>
</dbReference>
<protein>
    <recommendedName>
        <fullName evidence="5">protein adenylyltransferase</fullName>
        <ecNumber evidence="5">2.7.7.108</ecNumber>
    </recommendedName>
</protein>
<comment type="catalytic activity">
    <reaction evidence="7">
        <text>L-tyrosyl-[protein] + ATP = O-(5'-adenylyl)-L-tyrosyl-[protein] + diphosphate</text>
        <dbReference type="Rhea" id="RHEA:54288"/>
        <dbReference type="Rhea" id="RHEA-COMP:10136"/>
        <dbReference type="Rhea" id="RHEA-COMP:13846"/>
        <dbReference type="ChEBI" id="CHEBI:30616"/>
        <dbReference type="ChEBI" id="CHEBI:33019"/>
        <dbReference type="ChEBI" id="CHEBI:46858"/>
        <dbReference type="ChEBI" id="CHEBI:83624"/>
        <dbReference type="EC" id="2.7.7.108"/>
    </reaction>
</comment>
<evidence type="ECO:0000256" key="4">
    <source>
        <dbReference type="ARBA" id="ARBA00022840"/>
    </source>
</evidence>
<dbReference type="EMBL" id="SPMZ01000074">
    <property type="protein sequence ID" value="NMQ21022.1"/>
    <property type="molecule type" value="Genomic_DNA"/>
</dbReference>
<evidence type="ECO:0000256" key="3">
    <source>
        <dbReference type="ARBA" id="ARBA00022741"/>
    </source>
</evidence>